<dbReference type="Pfam" id="PF01250">
    <property type="entry name" value="Ribosomal_S6"/>
    <property type="match status" value="1"/>
</dbReference>
<dbReference type="GO" id="GO:0070181">
    <property type="term" value="F:small ribosomal subunit rRNA binding"/>
    <property type="evidence" value="ECO:0007669"/>
    <property type="project" value="TreeGrafter"/>
</dbReference>
<evidence type="ECO:0000256" key="2">
    <source>
        <dbReference type="ARBA" id="ARBA00022980"/>
    </source>
</evidence>
<evidence type="ECO:0000256" key="4">
    <source>
        <dbReference type="ARBA" id="ARBA00035104"/>
    </source>
</evidence>
<dbReference type="STRING" id="515618.RIEPE_0258"/>
<dbReference type="Proteomes" id="UP000001700">
    <property type="component" value="Chromosome"/>
</dbReference>
<comment type="function">
    <text evidence="4 6">Binds together with bS18 to 16S ribosomal RNA.</text>
</comment>
<dbReference type="EMBL" id="CP001085">
    <property type="protein sequence ID" value="ADD79746.1"/>
    <property type="molecule type" value="Genomic_DNA"/>
</dbReference>
<organism evidence="7 8">
    <name type="scientific">Riesia pediculicola (strain USDA)</name>
    <dbReference type="NCBI Taxonomy" id="515618"/>
    <lineage>
        <taxon>Bacteria</taxon>
        <taxon>Pseudomonadati</taxon>
        <taxon>Pseudomonadota</taxon>
        <taxon>Gammaproteobacteria</taxon>
        <taxon>Enterobacterales</taxon>
        <taxon>Enterobacteriaceae</taxon>
        <taxon>Candidatus Riesia</taxon>
    </lineage>
</organism>
<dbReference type="Gene3D" id="3.30.70.60">
    <property type="match status" value="1"/>
</dbReference>
<dbReference type="eggNOG" id="COG0360">
    <property type="taxonomic scope" value="Bacteria"/>
</dbReference>
<dbReference type="InterPro" id="IPR000529">
    <property type="entry name" value="Ribosomal_bS6"/>
</dbReference>
<accession>D4G855</accession>
<dbReference type="GO" id="GO:0022627">
    <property type="term" value="C:cytosolic small ribosomal subunit"/>
    <property type="evidence" value="ECO:0007669"/>
    <property type="project" value="TreeGrafter"/>
</dbReference>
<proteinExistence type="inferred from homology"/>
<evidence type="ECO:0000313" key="8">
    <source>
        <dbReference type="Proteomes" id="UP000001700"/>
    </source>
</evidence>
<sequence length="136" mass="16199">MFLKKICDRSEKNMNHYEIVLMIHPDKSNRIDKILTSLKNNVKEMSGTIHRLEDWGRKQLSYPIFKLHKAHYILINLEISKEFIQEIKDEFRSEESIIRNIILKVNKPISKPSLMINCKEVENDPKENVHEKSLKK</sequence>
<evidence type="ECO:0000256" key="3">
    <source>
        <dbReference type="ARBA" id="ARBA00023274"/>
    </source>
</evidence>
<dbReference type="HAMAP" id="MF_00360">
    <property type="entry name" value="Ribosomal_bS6"/>
    <property type="match status" value="1"/>
</dbReference>
<dbReference type="KEGG" id="rip:RIEPE_0258"/>
<keyword evidence="3 6" id="KW-0687">Ribonucleoprotein</keyword>
<reference evidence="7" key="1">
    <citation type="submission" date="2008-05" db="EMBL/GenBank/DDBJ databases">
        <title>Genome sequence of Riesia pediculicola USDA.</title>
        <authorList>
            <person name="Kirkness E.F."/>
        </authorList>
    </citation>
    <scope>NUCLEOTIDE SEQUENCE [LARGE SCALE GENOMIC DNA]</scope>
    <source>
        <strain evidence="7">USDA</strain>
    </source>
</reference>
<dbReference type="CDD" id="cd00473">
    <property type="entry name" value="bS6"/>
    <property type="match status" value="1"/>
</dbReference>
<dbReference type="PANTHER" id="PTHR21011:SF1">
    <property type="entry name" value="SMALL RIBOSOMAL SUBUNIT PROTEIN BS6M"/>
    <property type="match status" value="1"/>
</dbReference>
<dbReference type="PANTHER" id="PTHR21011">
    <property type="entry name" value="MITOCHONDRIAL 28S RIBOSOMAL PROTEIN S6"/>
    <property type="match status" value="1"/>
</dbReference>
<dbReference type="InterPro" id="IPR035980">
    <property type="entry name" value="Ribosomal_bS6_sf"/>
</dbReference>
<dbReference type="SUPFAM" id="SSF54995">
    <property type="entry name" value="Ribosomal protein S6"/>
    <property type="match status" value="1"/>
</dbReference>
<dbReference type="AlphaFoldDB" id="D4G855"/>
<dbReference type="InterPro" id="IPR014717">
    <property type="entry name" value="Transl_elong_EF1B/ribsomal_bS6"/>
</dbReference>
<dbReference type="GO" id="GO:0006412">
    <property type="term" value="P:translation"/>
    <property type="evidence" value="ECO:0007669"/>
    <property type="project" value="UniProtKB-UniRule"/>
</dbReference>
<name>D4G855_RIEPU</name>
<keyword evidence="2 6" id="KW-0689">Ribosomal protein</keyword>
<keyword evidence="6" id="KW-0699">rRNA-binding</keyword>
<evidence type="ECO:0000256" key="6">
    <source>
        <dbReference type="HAMAP-Rule" id="MF_00360"/>
    </source>
</evidence>
<dbReference type="NCBIfam" id="TIGR00166">
    <property type="entry name" value="S6"/>
    <property type="match status" value="1"/>
</dbReference>
<evidence type="ECO:0000256" key="1">
    <source>
        <dbReference type="ARBA" id="ARBA00009512"/>
    </source>
</evidence>
<evidence type="ECO:0000313" key="7">
    <source>
        <dbReference type="EMBL" id="ADD79746.1"/>
    </source>
</evidence>
<keyword evidence="6" id="KW-0694">RNA-binding</keyword>
<gene>
    <name evidence="6" type="primary">rpsF</name>
    <name evidence="7" type="ordered locus">RIEPE_0258</name>
</gene>
<evidence type="ECO:0000256" key="5">
    <source>
        <dbReference type="ARBA" id="ARBA00035294"/>
    </source>
</evidence>
<keyword evidence="8" id="KW-1185">Reference proteome</keyword>
<dbReference type="HOGENOM" id="CLU_113441_6_1_6"/>
<dbReference type="InterPro" id="IPR020814">
    <property type="entry name" value="Ribosomal_S6_plastid/chlpt"/>
</dbReference>
<comment type="similarity">
    <text evidence="1 6">Belongs to the bacterial ribosomal protein bS6 family.</text>
</comment>
<protein>
    <recommendedName>
        <fullName evidence="5 6">Small ribosomal subunit protein bS6</fullName>
    </recommendedName>
</protein>
<dbReference type="GO" id="GO:0003735">
    <property type="term" value="F:structural constituent of ribosome"/>
    <property type="evidence" value="ECO:0007669"/>
    <property type="project" value="InterPro"/>
</dbReference>